<dbReference type="EMBL" id="BKCJ011836913">
    <property type="protein sequence ID" value="GFD57095.1"/>
    <property type="molecule type" value="Genomic_DNA"/>
</dbReference>
<reference evidence="2" key="1">
    <citation type="journal article" date="2019" name="Sci. Rep.">
        <title>Draft genome of Tanacetum cinerariifolium, the natural source of mosquito coil.</title>
        <authorList>
            <person name="Yamashiro T."/>
            <person name="Shiraishi A."/>
            <person name="Satake H."/>
            <person name="Nakayama K."/>
        </authorList>
    </citation>
    <scope>NUCLEOTIDE SEQUENCE</scope>
</reference>
<organism evidence="2">
    <name type="scientific">Tanacetum cinerariifolium</name>
    <name type="common">Dalmatian daisy</name>
    <name type="synonym">Chrysanthemum cinerariifolium</name>
    <dbReference type="NCBI Taxonomy" id="118510"/>
    <lineage>
        <taxon>Eukaryota</taxon>
        <taxon>Viridiplantae</taxon>
        <taxon>Streptophyta</taxon>
        <taxon>Embryophyta</taxon>
        <taxon>Tracheophyta</taxon>
        <taxon>Spermatophyta</taxon>
        <taxon>Magnoliopsida</taxon>
        <taxon>eudicotyledons</taxon>
        <taxon>Gunneridae</taxon>
        <taxon>Pentapetalae</taxon>
        <taxon>asterids</taxon>
        <taxon>campanulids</taxon>
        <taxon>Asterales</taxon>
        <taxon>Asteraceae</taxon>
        <taxon>Asteroideae</taxon>
        <taxon>Anthemideae</taxon>
        <taxon>Anthemidinae</taxon>
        <taxon>Tanacetum</taxon>
    </lineage>
</organism>
<evidence type="ECO:0000313" key="2">
    <source>
        <dbReference type="EMBL" id="GFD57095.1"/>
    </source>
</evidence>
<proteinExistence type="predicted"/>
<comment type="caution">
    <text evidence="2">The sequence shown here is derived from an EMBL/GenBank/DDBJ whole genome shotgun (WGS) entry which is preliminary data.</text>
</comment>
<gene>
    <name evidence="2" type="ORF">Tci_929064</name>
</gene>
<feature type="non-terminal residue" evidence="2">
    <location>
        <position position="1"/>
    </location>
</feature>
<name>A0A699XB33_TANCI</name>
<evidence type="ECO:0000256" key="1">
    <source>
        <dbReference type="SAM" id="MobiDB-lite"/>
    </source>
</evidence>
<protein>
    <submittedName>
        <fullName evidence="2">Uncharacterized protein</fullName>
    </submittedName>
</protein>
<dbReference type="AlphaFoldDB" id="A0A699XB33"/>
<feature type="compositionally biased region" description="Low complexity" evidence="1">
    <location>
        <begin position="1"/>
        <end position="26"/>
    </location>
</feature>
<accession>A0A699XB33</accession>
<sequence length="57" mass="6089">AWTAMPPAGLPGRRRLPPGAARPGCRPRGRWQPGVPGPRMPAGGRARPPRSTPDDDR</sequence>
<feature type="region of interest" description="Disordered" evidence="1">
    <location>
        <begin position="1"/>
        <end position="57"/>
    </location>
</feature>
<feature type="non-terminal residue" evidence="2">
    <location>
        <position position="57"/>
    </location>
</feature>